<dbReference type="EC" id="6.3.4.14" evidence="2"/>
<keyword evidence="4 7" id="KW-0547">Nucleotide-binding</keyword>
<dbReference type="Gene3D" id="2.40.50.100">
    <property type="match status" value="1"/>
</dbReference>
<dbReference type="PROSITE" id="PS50968">
    <property type="entry name" value="BIOTINYL_LIPOYL"/>
    <property type="match status" value="1"/>
</dbReference>
<protein>
    <recommendedName>
        <fullName evidence="2">biotin carboxylase</fullName>
        <ecNumber evidence="2">6.3.4.14</ecNumber>
    </recommendedName>
</protein>
<feature type="domain" description="Lipoyl-binding" evidence="9">
    <location>
        <begin position="514"/>
        <end position="589"/>
    </location>
</feature>
<accession>J0XEJ8</accession>
<dbReference type="GO" id="GO:0005524">
    <property type="term" value="F:ATP binding"/>
    <property type="evidence" value="ECO:0007669"/>
    <property type="project" value="UniProtKB-UniRule"/>
</dbReference>
<feature type="compositionally biased region" description="Low complexity" evidence="8">
    <location>
        <begin position="507"/>
        <end position="517"/>
    </location>
</feature>
<dbReference type="PROSITE" id="PS00867">
    <property type="entry name" value="CPSASE_2"/>
    <property type="match status" value="1"/>
</dbReference>
<dbReference type="SMART" id="SM00878">
    <property type="entry name" value="Biotin_carb_C"/>
    <property type="match status" value="1"/>
</dbReference>
<dbReference type="Gene3D" id="3.30.470.20">
    <property type="entry name" value="ATP-grasp fold, B domain"/>
    <property type="match status" value="1"/>
</dbReference>
<dbReference type="InterPro" id="IPR011764">
    <property type="entry name" value="Biotin_carboxylation_dom"/>
</dbReference>
<dbReference type="GO" id="GO:0004075">
    <property type="term" value="F:biotin carboxylase activity"/>
    <property type="evidence" value="ECO:0007669"/>
    <property type="project" value="UniProtKB-EC"/>
</dbReference>
<dbReference type="Pfam" id="PF02785">
    <property type="entry name" value="Biotin_carb_C"/>
    <property type="match status" value="1"/>
</dbReference>
<evidence type="ECO:0000259" key="10">
    <source>
        <dbReference type="PROSITE" id="PS50975"/>
    </source>
</evidence>
<dbReference type="InterPro" id="IPR005481">
    <property type="entry name" value="BC-like_N"/>
</dbReference>
<dbReference type="Pfam" id="PF00289">
    <property type="entry name" value="Biotin_carb_N"/>
    <property type="match status" value="1"/>
</dbReference>
<dbReference type="InterPro" id="IPR011761">
    <property type="entry name" value="ATP-grasp"/>
</dbReference>
<dbReference type="SUPFAM" id="SSF51246">
    <property type="entry name" value="Rudiment single hybrid motif"/>
    <property type="match status" value="1"/>
</dbReference>
<dbReference type="Pfam" id="PF02786">
    <property type="entry name" value="CPSase_L_D2"/>
    <property type="match status" value="1"/>
</dbReference>
<evidence type="ECO:0000256" key="6">
    <source>
        <dbReference type="ARBA" id="ARBA00023267"/>
    </source>
</evidence>
<evidence type="ECO:0000256" key="4">
    <source>
        <dbReference type="ARBA" id="ARBA00022741"/>
    </source>
</evidence>
<evidence type="ECO:0000256" key="7">
    <source>
        <dbReference type="PROSITE-ProRule" id="PRU00409"/>
    </source>
</evidence>
<evidence type="ECO:0000256" key="3">
    <source>
        <dbReference type="ARBA" id="ARBA00022598"/>
    </source>
</evidence>
<dbReference type="PANTHER" id="PTHR18866">
    <property type="entry name" value="CARBOXYLASE:PYRUVATE/ACETYL-COA/PROPIONYL-COA CARBOXYLASE"/>
    <property type="match status" value="1"/>
</dbReference>
<reference evidence="12 13" key="1">
    <citation type="submission" date="2012-05" db="EMBL/GenBank/DDBJ databases">
        <authorList>
            <person name="Harkins D.M."/>
            <person name="Madupu R."/>
            <person name="Durkin A.S."/>
            <person name="Torralba M."/>
            <person name="Methe B."/>
            <person name="Sutton G.G."/>
            <person name="Nelson K.E."/>
        </authorList>
    </citation>
    <scope>NUCLEOTIDE SEQUENCE [LARGE SCALE GENOMIC DNA]</scope>
    <source>
        <strain evidence="12 13">F0490</strain>
    </source>
</reference>
<evidence type="ECO:0000259" key="9">
    <source>
        <dbReference type="PROSITE" id="PS50968"/>
    </source>
</evidence>
<keyword evidence="6" id="KW-0092">Biotin</keyword>
<dbReference type="GO" id="GO:0046872">
    <property type="term" value="F:metal ion binding"/>
    <property type="evidence" value="ECO:0007669"/>
    <property type="project" value="InterPro"/>
</dbReference>
<dbReference type="Pfam" id="PF00364">
    <property type="entry name" value="Biotin_lipoyl"/>
    <property type="match status" value="1"/>
</dbReference>
<proteinExistence type="predicted"/>
<feature type="region of interest" description="Disordered" evidence="8">
    <location>
        <begin position="483"/>
        <end position="521"/>
    </location>
</feature>
<evidence type="ECO:0000313" key="13">
    <source>
        <dbReference type="Proteomes" id="UP000004578"/>
    </source>
</evidence>
<dbReference type="PROSITE" id="PS50975">
    <property type="entry name" value="ATP_GRASP"/>
    <property type="match status" value="1"/>
</dbReference>
<gene>
    <name evidence="12" type="ORF">HMPREF1317_2060</name>
</gene>
<dbReference type="FunFam" id="3.40.50.20:FF:000010">
    <property type="entry name" value="Propionyl-CoA carboxylase subunit alpha"/>
    <property type="match status" value="1"/>
</dbReference>
<keyword evidence="13" id="KW-1185">Reference proteome</keyword>
<dbReference type="OrthoDB" id="9760256at2"/>
<dbReference type="PROSITE" id="PS00188">
    <property type="entry name" value="BIOTIN"/>
    <property type="match status" value="1"/>
</dbReference>
<dbReference type="InterPro" id="IPR011053">
    <property type="entry name" value="Single_hybrid_motif"/>
</dbReference>
<organism evidence="12 13">
    <name type="scientific">Schaalia georgiae F0490</name>
    <dbReference type="NCBI Taxonomy" id="1125717"/>
    <lineage>
        <taxon>Bacteria</taxon>
        <taxon>Bacillati</taxon>
        <taxon>Actinomycetota</taxon>
        <taxon>Actinomycetes</taxon>
        <taxon>Actinomycetales</taxon>
        <taxon>Actinomycetaceae</taxon>
        <taxon>Schaalia</taxon>
    </lineage>
</organism>
<dbReference type="SUPFAM" id="SSF52440">
    <property type="entry name" value="PreATP-grasp domain"/>
    <property type="match status" value="1"/>
</dbReference>
<dbReference type="PANTHER" id="PTHR18866:SF33">
    <property type="entry name" value="METHYLCROTONOYL-COA CARBOXYLASE SUBUNIT ALPHA, MITOCHONDRIAL-RELATED"/>
    <property type="match status" value="1"/>
</dbReference>
<dbReference type="InterPro" id="IPR016185">
    <property type="entry name" value="PreATP-grasp_dom_sf"/>
</dbReference>
<dbReference type="EMBL" id="AKFS01000102">
    <property type="protein sequence ID" value="EJF47126.1"/>
    <property type="molecule type" value="Genomic_DNA"/>
</dbReference>
<dbReference type="AlphaFoldDB" id="J0XEJ8"/>
<evidence type="ECO:0000256" key="2">
    <source>
        <dbReference type="ARBA" id="ARBA00013263"/>
    </source>
</evidence>
<evidence type="ECO:0000256" key="5">
    <source>
        <dbReference type="ARBA" id="ARBA00022840"/>
    </source>
</evidence>
<sequence length="596" mass="63947">MRTINRILVANRGEIALRVIRTAKDMGISTVAVYADQDMTAPHTREADLALALDGDDAASTYLSADKLLQIAVESGADAIHPGYGFLSENPEFARAIENTGIAWIGPAPGVIEALGDKISARRVAQACGVAPVPGLSEPVTARAEVEGFIAEHGYPVVLKRADGGGGRGITVVRSSADLDLFFARHTDPVDLGAHFVERFVEVARHVETQSARDSHGNFHVISTRDCSVQRRNQKLVEEAPAPFLPEGAHERLVEWSRALFEHVGYVGVGTCEFLLEPDGSIWFLEVNPRLQVEHPVSEEVTGIDLVREQIRVAQGLTLTPPPPPRGHSFEFRVTSEDPAADLTPSAGRLDEVHWPLGPGIRLELGIEAGDAVQTAFDSMIAKIIVTGSDREHALARARRALAEFSVHGVPTPVPVYRDIINDPDFCGVGGFTVSTRWFETVFAPQHDYSHLSGPAEAEGTRDLPRQTYVIELDGRRMTLTLPEGMFSAPSPAPRPSQPLRSHRRAPAQSAPAAPAQGNPGDIVSPMQAIVVSLAASNGDRVEEGQLVAVLEAMKMEKPLLATRSGVVTGLGVRQGDTVGAGALICHIEAAGQEDQ</sequence>
<dbReference type="CDD" id="cd06850">
    <property type="entry name" value="biotinyl_domain"/>
    <property type="match status" value="1"/>
</dbReference>
<dbReference type="InterPro" id="IPR011054">
    <property type="entry name" value="Rudment_hybrid_motif"/>
</dbReference>
<keyword evidence="3" id="KW-0436">Ligase</keyword>
<comment type="cofactor">
    <cofactor evidence="1">
        <name>biotin</name>
        <dbReference type="ChEBI" id="CHEBI:57586"/>
    </cofactor>
</comment>
<dbReference type="PROSITE" id="PS50979">
    <property type="entry name" value="BC"/>
    <property type="match status" value="1"/>
</dbReference>
<dbReference type="InterPro" id="IPR050856">
    <property type="entry name" value="Biotin_carboxylase_complex"/>
</dbReference>
<feature type="domain" description="ATP-grasp" evidence="10">
    <location>
        <begin position="122"/>
        <end position="315"/>
    </location>
</feature>
<dbReference type="InterPro" id="IPR000089">
    <property type="entry name" value="Biotin_lipoyl"/>
</dbReference>
<dbReference type="InterPro" id="IPR005479">
    <property type="entry name" value="CPAse_ATP-bd"/>
</dbReference>
<evidence type="ECO:0000259" key="11">
    <source>
        <dbReference type="PROSITE" id="PS50979"/>
    </source>
</evidence>
<evidence type="ECO:0000313" key="12">
    <source>
        <dbReference type="EMBL" id="EJF47126.1"/>
    </source>
</evidence>
<keyword evidence="5 7" id="KW-0067">ATP-binding</keyword>
<evidence type="ECO:0000256" key="8">
    <source>
        <dbReference type="SAM" id="MobiDB-lite"/>
    </source>
</evidence>
<comment type="caution">
    <text evidence="12">The sequence shown here is derived from an EMBL/GenBank/DDBJ whole genome shotgun (WGS) entry which is preliminary data.</text>
</comment>
<feature type="domain" description="Biotin carboxylation" evidence="11">
    <location>
        <begin position="3"/>
        <end position="441"/>
    </location>
</feature>
<name>J0XEJ8_9ACTO</name>
<dbReference type="Proteomes" id="UP000004578">
    <property type="component" value="Unassembled WGS sequence"/>
</dbReference>
<dbReference type="InterPro" id="IPR001882">
    <property type="entry name" value="Biotin_BS"/>
</dbReference>
<dbReference type="RefSeq" id="WP_005869010.1">
    <property type="nucleotide sequence ID" value="NZ_AKFS01000102.1"/>
</dbReference>
<dbReference type="SUPFAM" id="SSF56059">
    <property type="entry name" value="Glutathione synthetase ATP-binding domain-like"/>
    <property type="match status" value="1"/>
</dbReference>
<dbReference type="SUPFAM" id="SSF51230">
    <property type="entry name" value="Single hybrid motif"/>
    <property type="match status" value="1"/>
</dbReference>
<dbReference type="PATRIC" id="fig|1125717.3.peg.684"/>
<dbReference type="InterPro" id="IPR005482">
    <property type="entry name" value="Biotin_COase_C"/>
</dbReference>
<evidence type="ECO:0000256" key="1">
    <source>
        <dbReference type="ARBA" id="ARBA00001953"/>
    </source>
</evidence>